<feature type="domain" description="DUF11" evidence="1">
    <location>
        <begin position="264"/>
        <end position="366"/>
    </location>
</feature>
<comment type="caution">
    <text evidence="2">The sequence shown here is derived from an EMBL/GenBank/DDBJ whole genome shotgun (WGS) entry which is preliminary data.</text>
</comment>
<accession>A0A559IZA6</accession>
<dbReference type="PANTHER" id="PTHR34819:SF3">
    <property type="entry name" value="CELL SURFACE PROTEIN"/>
    <property type="match status" value="1"/>
</dbReference>
<protein>
    <submittedName>
        <fullName evidence="2">DUF11 domain-containing protein</fullName>
    </submittedName>
</protein>
<dbReference type="AlphaFoldDB" id="A0A559IZA6"/>
<proteinExistence type="predicted"/>
<sequence length="661" mass="71846">MVVPVYDSAVSLTKIADVIDAIAGEFVLFTIVIQNDSTRTLNQALLSDVLAEYYQFISGSVVVQGVRQPYTTPYAITIGVLEPGERIVISYRALITYVPDRIMTSTQASLSYQVSSDPSIISSNIVHIELFPSAVQLSKESNVSTVIVGSRVTYYINAVHFGVFSGQLLLIDKLPSEVEFISGSLVVNGELRRDETPETGIKWDPFMVGQLVRVSFDVTVKARPLTGKLVNEVDALFTVQLPSGRKAVSTYDAQAEQIVVAEPLVVRKSASTSAISLGEEVGYTIAITNVMAYALNELFVVDLLPSSLQLVLGSVAINGWPDPNVNDLTSGIQLGTIEAGATITIAFRARLTQYEPNMLITNQAAVHYWVEYNRGSVLSNIVTIVANPDPPKPPPPVDPKLRLYVASPSITEPVFVGSVINFQYILENISEDDLFQLLLKFTMNQNGAFVIGSLYVNGISLNDNPFDGFIIPQLKIGERIEVRFQIRIVGAGDGSRLVVGASADYNYRGINGAVISEQVVAIPTIYRLYDASVDVVKFTSAKVVMVGDIIQYDISIQNTGNIPLNLTATDKLASNLKLIPNKLTVNGVIVNDRELSDGITILDAEPGVAHRIRFTAVVTYASGRAISNAAFVVATAIVDNVVREFSYHSNTIEIKLVEDEE</sequence>
<dbReference type="Proteomes" id="UP000318102">
    <property type="component" value="Unassembled WGS sequence"/>
</dbReference>
<dbReference type="Pfam" id="PF01345">
    <property type="entry name" value="DUF11"/>
    <property type="match status" value="2"/>
</dbReference>
<gene>
    <name evidence="2" type="ORF">FPZ44_07630</name>
</gene>
<name>A0A559IZA6_9BACL</name>
<dbReference type="OrthoDB" id="1751088at2"/>
<dbReference type="NCBIfam" id="TIGR01451">
    <property type="entry name" value="B_ant_repeat"/>
    <property type="match status" value="4"/>
</dbReference>
<feature type="domain" description="DUF11" evidence="1">
    <location>
        <begin position="10"/>
        <end position="109"/>
    </location>
</feature>
<dbReference type="RefSeq" id="WP_144988904.1">
    <property type="nucleotide sequence ID" value="NZ_VNJK01000001.1"/>
</dbReference>
<keyword evidence="3" id="KW-1185">Reference proteome</keyword>
<dbReference type="InterPro" id="IPR047589">
    <property type="entry name" value="DUF11_rpt"/>
</dbReference>
<dbReference type="PANTHER" id="PTHR34819">
    <property type="entry name" value="LARGE CYSTEINE-RICH PERIPLASMIC PROTEIN OMCB"/>
    <property type="match status" value="1"/>
</dbReference>
<dbReference type="EMBL" id="VNJK01000001">
    <property type="protein sequence ID" value="TVX92937.1"/>
    <property type="molecule type" value="Genomic_DNA"/>
</dbReference>
<evidence type="ECO:0000313" key="3">
    <source>
        <dbReference type="Proteomes" id="UP000318102"/>
    </source>
</evidence>
<dbReference type="InterPro" id="IPR001434">
    <property type="entry name" value="OmcB-like_DUF11"/>
</dbReference>
<evidence type="ECO:0000259" key="1">
    <source>
        <dbReference type="Pfam" id="PF01345"/>
    </source>
</evidence>
<evidence type="ECO:0000313" key="2">
    <source>
        <dbReference type="EMBL" id="TVX92937.1"/>
    </source>
</evidence>
<organism evidence="2 3">
    <name type="scientific">Paenibacillus agilis</name>
    <dbReference type="NCBI Taxonomy" id="3020863"/>
    <lineage>
        <taxon>Bacteria</taxon>
        <taxon>Bacillati</taxon>
        <taxon>Bacillota</taxon>
        <taxon>Bacilli</taxon>
        <taxon>Bacillales</taxon>
        <taxon>Paenibacillaceae</taxon>
        <taxon>Paenibacillus</taxon>
    </lineage>
</organism>
<reference evidence="2 3" key="1">
    <citation type="submission" date="2019-07" db="EMBL/GenBank/DDBJ databases">
        <authorList>
            <person name="Kim J."/>
        </authorList>
    </citation>
    <scope>NUCLEOTIDE SEQUENCE [LARGE SCALE GENOMIC DNA]</scope>
    <source>
        <strain evidence="2 3">N4</strain>
    </source>
</reference>
<dbReference type="InterPro" id="IPR051172">
    <property type="entry name" value="Chlamydia_OmcB"/>
</dbReference>